<evidence type="ECO:0000256" key="5">
    <source>
        <dbReference type="ARBA" id="ARBA00023002"/>
    </source>
</evidence>
<dbReference type="GeneID" id="39611077"/>
<evidence type="ECO:0000256" key="2">
    <source>
        <dbReference type="ARBA" id="ARBA00007992"/>
    </source>
</evidence>
<keyword evidence="6" id="KW-0503">Monooxygenase</keyword>
<proteinExistence type="inferred from homology"/>
<evidence type="ECO:0000313" key="9">
    <source>
        <dbReference type="Proteomes" id="UP000267145"/>
    </source>
</evidence>
<feature type="domain" description="FAD-binding" evidence="7">
    <location>
        <begin position="4"/>
        <end position="348"/>
    </location>
</feature>
<evidence type="ECO:0000259" key="7">
    <source>
        <dbReference type="Pfam" id="PF01494"/>
    </source>
</evidence>
<keyword evidence="3" id="KW-0285">Flavoprotein</keyword>
<dbReference type="Proteomes" id="UP000267145">
    <property type="component" value="Unassembled WGS sequence"/>
</dbReference>
<keyword evidence="9" id="KW-1185">Reference proteome</keyword>
<dbReference type="GO" id="GO:0004497">
    <property type="term" value="F:monooxygenase activity"/>
    <property type="evidence" value="ECO:0007669"/>
    <property type="project" value="UniProtKB-KW"/>
</dbReference>
<dbReference type="GO" id="GO:0071949">
    <property type="term" value="F:FAD binding"/>
    <property type="evidence" value="ECO:0007669"/>
    <property type="project" value="InterPro"/>
</dbReference>
<sequence length="482" mass="54212">MGFKVIIVGGSISGLSLANMLEKFDIEYVLLEGHSVIAPQLGASLGLLPSGLRILDQLGCYEKIKELAGNTYYSASMRLFSGETWVDKEPVTFSEKLEDRIGYPQMFIDRRTVIQVLYDNLKFKNRVMTDKRVTRVDHHEDHVAVHTKDGSVYTGDIVIGGDGVHSAVRKEMWRLASEASPGLFKDDELSGLQSVCKCIFGISKRPKAVPTGPLQINAFFKNCNYMVLTAPEERLYWFLFTEMDKASGKDIPRFTKEDERKLAEEHFGDQISETMTFEDLYNHGQQTTLVSVEDHVFPRWHYRRILTVGDAAHKVHPISAQGGNGAMETSAVLVNALRRKLKETSCNAKLTESDISAIFAEAQEARFGRAMAAVNQGRHTNDASIKETFFSKIFVDYFFPRYGQWMIFSLIVKNTAGAPTIDDIPVPTRYLEAVARYERNNPSTSTGWKVWSFVSIGVALITGFFYTKFSAVFPQLLTIKSQ</sequence>
<dbReference type="Gene3D" id="3.50.50.60">
    <property type="entry name" value="FAD/NAD(P)-binding domain"/>
    <property type="match status" value="1"/>
</dbReference>
<dbReference type="PANTHER" id="PTHR47356">
    <property type="entry name" value="FAD-DEPENDENT MONOOXYGENASE ASQG-RELATED"/>
    <property type="match status" value="1"/>
</dbReference>
<evidence type="ECO:0000256" key="6">
    <source>
        <dbReference type="ARBA" id="ARBA00023033"/>
    </source>
</evidence>
<dbReference type="AlphaFoldDB" id="A0A3M9Y754"/>
<dbReference type="Pfam" id="PF01494">
    <property type="entry name" value="FAD_binding_3"/>
    <property type="match status" value="1"/>
</dbReference>
<protein>
    <recommendedName>
        <fullName evidence="7">FAD-binding domain-containing protein</fullName>
    </recommendedName>
</protein>
<keyword evidence="5" id="KW-0560">Oxidoreductase</keyword>
<dbReference type="PANTHER" id="PTHR47356:SF2">
    <property type="entry name" value="FAD-BINDING DOMAIN-CONTAINING PROTEIN-RELATED"/>
    <property type="match status" value="1"/>
</dbReference>
<comment type="similarity">
    <text evidence="2">Belongs to the paxM FAD-dependent monooxygenase family.</text>
</comment>
<evidence type="ECO:0000313" key="8">
    <source>
        <dbReference type="EMBL" id="RNJ56333.1"/>
    </source>
</evidence>
<comment type="cofactor">
    <cofactor evidence="1">
        <name>FAD</name>
        <dbReference type="ChEBI" id="CHEBI:57692"/>
    </cofactor>
</comment>
<dbReference type="SUPFAM" id="SSF51905">
    <property type="entry name" value="FAD/NAD(P)-binding domain"/>
    <property type="match status" value="1"/>
</dbReference>
<dbReference type="InterPro" id="IPR036188">
    <property type="entry name" value="FAD/NAD-bd_sf"/>
</dbReference>
<dbReference type="InterPro" id="IPR002938">
    <property type="entry name" value="FAD-bd"/>
</dbReference>
<evidence type="ECO:0000256" key="1">
    <source>
        <dbReference type="ARBA" id="ARBA00001974"/>
    </source>
</evidence>
<accession>A0A3M9Y754</accession>
<reference evidence="8 9" key="1">
    <citation type="submission" date="2018-10" db="EMBL/GenBank/DDBJ databases">
        <title>Genome sequence of Verticillium nonalfalfae VnAa140.</title>
        <authorList>
            <person name="Stajich J.E."/>
            <person name="Kasson M.T."/>
        </authorList>
    </citation>
    <scope>NUCLEOTIDE SEQUENCE [LARGE SCALE GENOMIC DNA]</scope>
    <source>
        <strain evidence="8 9">VnAa140</strain>
    </source>
</reference>
<name>A0A3M9Y754_9PEZI</name>
<evidence type="ECO:0000256" key="4">
    <source>
        <dbReference type="ARBA" id="ARBA00022827"/>
    </source>
</evidence>
<gene>
    <name evidence="8" type="ORF">D7B24_007388</name>
</gene>
<dbReference type="InterPro" id="IPR050562">
    <property type="entry name" value="FAD_mOase_fung"/>
</dbReference>
<dbReference type="STRING" id="1051616.A0A3M9Y754"/>
<keyword evidence="4" id="KW-0274">FAD</keyword>
<evidence type="ECO:0000256" key="3">
    <source>
        <dbReference type="ARBA" id="ARBA00022630"/>
    </source>
</evidence>
<dbReference type="EMBL" id="RBVV01000059">
    <property type="protein sequence ID" value="RNJ56333.1"/>
    <property type="molecule type" value="Genomic_DNA"/>
</dbReference>
<dbReference type="RefSeq" id="XP_028494491.1">
    <property type="nucleotide sequence ID" value="XM_028641498.1"/>
</dbReference>
<organism evidence="8 9">
    <name type="scientific">Verticillium nonalfalfae</name>
    <dbReference type="NCBI Taxonomy" id="1051616"/>
    <lineage>
        <taxon>Eukaryota</taxon>
        <taxon>Fungi</taxon>
        <taxon>Dikarya</taxon>
        <taxon>Ascomycota</taxon>
        <taxon>Pezizomycotina</taxon>
        <taxon>Sordariomycetes</taxon>
        <taxon>Hypocreomycetidae</taxon>
        <taxon>Glomerellales</taxon>
        <taxon>Plectosphaerellaceae</taxon>
        <taxon>Verticillium</taxon>
    </lineage>
</organism>
<dbReference type="PRINTS" id="PR00420">
    <property type="entry name" value="RNGMNOXGNASE"/>
</dbReference>
<comment type="caution">
    <text evidence="8">The sequence shown here is derived from an EMBL/GenBank/DDBJ whole genome shotgun (WGS) entry which is preliminary data.</text>
</comment>